<organism evidence="1 2">
    <name type="scientific">Ancylobacter polymorphus</name>
    <dbReference type="NCBI Taxonomy" id="223390"/>
    <lineage>
        <taxon>Bacteria</taxon>
        <taxon>Pseudomonadati</taxon>
        <taxon>Pseudomonadota</taxon>
        <taxon>Alphaproteobacteria</taxon>
        <taxon>Hyphomicrobiales</taxon>
        <taxon>Xanthobacteraceae</taxon>
        <taxon>Ancylobacter</taxon>
    </lineage>
</organism>
<reference evidence="1" key="1">
    <citation type="submission" date="2021-09" db="EMBL/GenBank/DDBJ databases">
        <title>Network and meta-omics reveal the key degrader and cooperation patterns in an efficient 1,4-dioxane-degrading microbial community.</title>
        <authorList>
            <person name="Dai C."/>
        </authorList>
    </citation>
    <scope>NUCLEOTIDE SEQUENCE</scope>
    <source>
        <strain evidence="1">ZM13</strain>
    </source>
</reference>
<dbReference type="EMBL" id="CP083239">
    <property type="protein sequence ID" value="UOK70207.1"/>
    <property type="molecule type" value="Genomic_DNA"/>
</dbReference>
<accession>A0A9E7D2S0</accession>
<name>A0A9E7D2S0_9HYPH</name>
<dbReference type="AlphaFoldDB" id="A0A9E7D2S0"/>
<dbReference type="KEGG" id="apol:K9D25_15920"/>
<protein>
    <submittedName>
        <fullName evidence="1">Uncharacterized protein</fullName>
    </submittedName>
</protein>
<proteinExistence type="predicted"/>
<dbReference type="RefSeq" id="WP_244376611.1">
    <property type="nucleotide sequence ID" value="NZ_CP083239.1"/>
</dbReference>
<sequence length="72" mass="8078">MAAVIVDTATGLRADFHKPTGRLLIAGPSSFAIGTLEEMEQIERFIRQARHQVRADAYEGRWPALPEIKPEF</sequence>
<evidence type="ECO:0000313" key="1">
    <source>
        <dbReference type="EMBL" id="UOK70207.1"/>
    </source>
</evidence>
<dbReference type="Proteomes" id="UP000831684">
    <property type="component" value="Chromosome"/>
</dbReference>
<evidence type="ECO:0000313" key="2">
    <source>
        <dbReference type="Proteomes" id="UP000831684"/>
    </source>
</evidence>
<gene>
    <name evidence="1" type="ORF">K9D25_15920</name>
</gene>